<dbReference type="STRING" id="192904.SAMN04488514_102417"/>
<dbReference type="PROSITE" id="PS51257">
    <property type="entry name" value="PROKAR_LIPOPROTEIN"/>
    <property type="match status" value="1"/>
</dbReference>
<evidence type="ECO:0000259" key="3">
    <source>
        <dbReference type="Pfam" id="PF07593"/>
    </source>
</evidence>
<dbReference type="PANTHER" id="PTHR16026">
    <property type="entry name" value="CARTILAGE ACIDIC PROTEIN 1"/>
    <property type="match status" value="1"/>
</dbReference>
<dbReference type="SUPFAM" id="SSF69318">
    <property type="entry name" value="Integrin alpha N-terminal domain"/>
    <property type="match status" value="3"/>
</dbReference>
<feature type="domain" description="ASPIC/UnbV" evidence="3">
    <location>
        <begin position="527"/>
        <end position="593"/>
    </location>
</feature>
<dbReference type="EMBL" id="FNGV01000002">
    <property type="protein sequence ID" value="SDL70572.1"/>
    <property type="molecule type" value="Genomic_DNA"/>
</dbReference>
<accession>A0A1G9M8F1</accession>
<reference evidence="4 5" key="1">
    <citation type="submission" date="2016-10" db="EMBL/GenBank/DDBJ databases">
        <authorList>
            <person name="de Groot N.N."/>
        </authorList>
    </citation>
    <scope>NUCLEOTIDE SEQUENCE [LARGE SCALE GENOMIC DNA]</scope>
    <source>
        <strain evidence="4 5">DSM 19886</strain>
    </source>
</reference>
<protein>
    <submittedName>
        <fullName evidence="4">Repeat domain-containing protein</fullName>
    </submittedName>
</protein>
<evidence type="ECO:0000313" key="4">
    <source>
        <dbReference type="EMBL" id="SDL70572.1"/>
    </source>
</evidence>
<dbReference type="InterPro" id="IPR013517">
    <property type="entry name" value="FG-GAP"/>
</dbReference>
<dbReference type="Pfam" id="PF13517">
    <property type="entry name" value="FG-GAP_3"/>
    <property type="match status" value="3"/>
</dbReference>
<proteinExistence type="predicted"/>
<evidence type="ECO:0000313" key="5">
    <source>
        <dbReference type="Proteomes" id="UP000199440"/>
    </source>
</evidence>
<feature type="chain" id="PRO_5011741804" evidence="2">
    <location>
        <begin position="22"/>
        <end position="1098"/>
    </location>
</feature>
<dbReference type="Gene3D" id="2.130.10.130">
    <property type="entry name" value="Integrin alpha, N-terminal"/>
    <property type="match status" value="3"/>
</dbReference>
<dbReference type="InterPro" id="IPR011519">
    <property type="entry name" value="UnbV_ASPIC"/>
</dbReference>
<evidence type="ECO:0000256" key="1">
    <source>
        <dbReference type="ARBA" id="ARBA00022729"/>
    </source>
</evidence>
<dbReference type="AlphaFoldDB" id="A0A1G9M8F1"/>
<dbReference type="PANTHER" id="PTHR16026:SF0">
    <property type="entry name" value="CARTILAGE ACIDIC PROTEIN 1"/>
    <property type="match status" value="1"/>
</dbReference>
<dbReference type="RefSeq" id="WP_089886808.1">
    <property type="nucleotide sequence ID" value="NZ_FNGV01000002.1"/>
</dbReference>
<keyword evidence="5" id="KW-1185">Reference proteome</keyword>
<dbReference type="Proteomes" id="UP000199440">
    <property type="component" value="Unassembled WGS sequence"/>
</dbReference>
<dbReference type="OrthoDB" id="9816120at2"/>
<feature type="signal peptide" evidence="2">
    <location>
        <begin position="1"/>
        <end position="21"/>
    </location>
</feature>
<keyword evidence="1 2" id="KW-0732">Signal</keyword>
<sequence>MIRFLTLGILLSFFIGCKNQAGEVFENPSPKSTGITFTNALSETEDRNILDYLYFYNGGGVAVGDVNNDGFPDIFFSGNQVKNKLYLNKGNNADGKASLNFMDITEQSGVEGNSTWNTGAVMGDVNGDGFLDIYVCAVVGINGFNGFNELYINNGSSDKGEVTFTESASKYGLDFDSYSSNAAFLDFDLDGDLDIYLLNHTVHTQDSFGKAEQRFKRNYQTGDKLLRNDGEKFTDVSEEAGIYGGVSGYGLGIAIADFNQDGWPDIYVGNDFHEDDYYYLNNGNGTFTNSLKEFFGHTTRFSMGNDVADINHDGLPDIVSLDMLPEDEKVLKSSQGDIDFQIQKLQTQQYGYHYQFSRNMLQVNGLGGFSEIALQSGISATDWSWSALFGDYDQDGEQDLFISNGIPKRPNDLDYINFVSSEEIKKKINNTKLVDQRALDLMPSGKTHNYVFKGIKNLMFEDKSHEWMTNDTLVSGATAIGDFDNDGDLDLVVNNVNSPATLYINKTDEKTAFLKLKFKYLGKNPFGIGTKVFSYHNGNLQYKELYTVRGFQASSEPIIHFGYGQTKVIDSLKIVWPDKNYQVLTKVPTNQTLIISPKNTKPFDYTSLQPKTKQIFEKVDDNLGIDFTHVEDNYTDFNRQKLIPYQISDRGPATAIGDLNNDGKADIFFGGSKYIPSKIFVQTDTSFVKKQIPSIIKDSIKEDVEAVIADFTNDGKNDLLLGSGGGDFYNQMKPLLDTYYIQQDSTFKAGSLPDYFENASVLRTSDFDNDGDIDVFVGNQAVTNDFGKIPNSFLLKNDKGSFSISENSAVQSVGMVTDALWHDFDKDGNKDLIIVGEWMSPRFFKNNNGNLSEVSVLKNDINGLWQCIIPFDIDGDGDTDYLLGNWGANTKFKAAPKSPMKMFYGDFDKNGSTETLVAIEKKGAYYPLENFDQLAGQMVSLRKKFNTYNAFAGKSVGEIFDKTTLNNTTILTVNELRSGFLKNENGKFVFVPFQNELQVAPIMAFLNYDFDGDGKEEVLAGGNYFGTKPFQGRFDSFSGALIKNENNVILGNAIGLDFSQKSIRHLNSITLRGQPYLLVTINNERAQVYKLKQQTEER</sequence>
<gene>
    <name evidence="4" type="ORF">SAMN04488514_102417</name>
</gene>
<organism evidence="4 5">
    <name type="scientific">Kriegella aquimaris</name>
    <dbReference type="NCBI Taxonomy" id="192904"/>
    <lineage>
        <taxon>Bacteria</taxon>
        <taxon>Pseudomonadati</taxon>
        <taxon>Bacteroidota</taxon>
        <taxon>Flavobacteriia</taxon>
        <taxon>Flavobacteriales</taxon>
        <taxon>Flavobacteriaceae</taxon>
        <taxon>Kriegella</taxon>
    </lineage>
</organism>
<dbReference type="Pfam" id="PF07593">
    <property type="entry name" value="UnbV_ASPIC"/>
    <property type="match status" value="1"/>
</dbReference>
<name>A0A1G9M8F1_9FLAO</name>
<evidence type="ECO:0000256" key="2">
    <source>
        <dbReference type="SAM" id="SignalP"/>
    </source>
</evidence>
<dbReference type="InterPro" id="IPR028994">
    <property type="entry name" value="Integrin_alpha_N"/>
</dbReference>
<dbReference type="InterPro" id="IPR027039">
    <property type="entry name" value="Crtac1"/>
</dbReference>